<evidence type="ECO:0000313" key="3">
    <source>
        <dbReference type="EMBL" id="CAD7224895.1"/>
    </source>
</evidence>
<dbReference type="Pfam" id="PF07647">
    <property type="entry name" value="SAM_2"/>
    <property type="match status" value="1"/>
</dbReference>
<dbReference type="EMBL" id="OB660459">
    <property type="protein sequence ID" value="CAD7224895.1"/>
    <property type="molecule type" value="Genomic_DNA"/>
</dbReference>
<dbReference type="GO" id="GO:0048786">
    <property type="term" value="C:presynaptic active zone"/>
    <property type="evidence" value="ECO:0007669"/>
    <property type="project" value="TreeGrafter"/>
</dbReference>
<dbReference type="InterPro" id="IPR001660">
    <property type="entry name" value="SAM"/>
</dbReference>
<dbReference type="SUPFAM" id="SSF47769">
    <property type="entry name" value="SAM/Pointed domain"/>
    <property type="match status" value="3"/>
</dbReference>
<gene>
    <name evidence="3" type="ORF">CTOB1V02_LOCUS2846</name>
</gene>
<evidence type="ECO:0000256" key="1">
    <source>
        <dbReference type="SAM" id="Coils"/>
    </source>
</evidence>
<protein>
    <submittedName>
        <fullName evidence="3">Uncharacterized protein</fullName>
    </submittedName>
</protein>
<accession>A0A7R8ZHT9</accession>
<feature type="coiled-coil region" evidence="1">
    <location>
        <begin position="258"/>
        <end position="348"/>
    </location>
</feature>
<feature type="region of interest" description="Disordered" evidence="2">
    <location>
        <begin position="1"/>
        <end position="120"/>
    </location>
</feature>
<dbReference type="FunFam" id="1.10.150.50:FF:000007">
    <property type="entry name" value="Liprin-beta-1 isoform 1"/>
    <property type="match status" value="1"/>
</dbReference>
<reference evidence="3" key="1">
    <citation type="submission" date="2020-11" db="EMBL/GenBank/DDBJ databases">
        <authorList>
            <person name="Tran Van P."/>
        </authorList>
    </citation>
    <scope>NUCLEOTIDE SEQUENCE</scope>
</reference>
<sequence>MEAACRSSSQPREKPPIPPKPARLQEPPCLGECKPRHSLALDDSFPKDMTDVPARSGAIRRPIPTTPKMTRRAPQATKSSPEKAEEEAVEEPTPHLRPRPRREPCGGSLDRRRGRQQQHLSRRYQALLDQLTLADLARLLHRTSLLSEDALDDDRTVPSPWLRRREAYGVPFKAASFDEDYLLVSSPEDYPSYLNNRDLGYPYPLRTPPPPPAPPSPPPYHLHRRSAPFLPTPSPLYDPSSALVPFKGSYPRDLESRLQRLEGDKESLSLQVSVLQEQIEAQEEKILELERTLEQKQAQLAHTEEVLQKEFSERSSLENHKLELLTEISQLHLKHSALERENLELRELLVSAKVGDLPPRAATSPPLSSFRSKSSERSEHNTSDSPVLVGARRESPHHVTFGGSQLENGDPGVPKSPSVDEKRHKRSGGFRDFLGRIKRVGSGGIGASDEEASPRGGDLRRGGHRATAGPRLGWSHAGSPPKSASPRPPRPMPYLKDPITSWSQETCLQWLDDLGLGMYLPSARNWIQSGQQLAAVKADDLERHVGIKNPLHRKKLLLAIAALVAPRHSGDQETSQESLDTAALCRWLDDLGMPQYKEAFNEARLDGRVLNELTVEEVTHCLKVNSLLHLMSLRRGLQVSHHRLASSLKSPSARSEPPTTCFHQVLRLQEFDLSSLRRRSSPDESSGTGLDPDLIAASPSSETARPKISPHDVALWTNHRVMEWLKTIDLSEYAPNLRGSGVHGGLLVYEPRFSGELLASLLSIPAHKTLLRRHLVTHFKDLVGREILQEKRDAESSPGFVPLSPTTKIKVISRGPFMRMRRKGKPELGPDDMLCPLDVGTPATRRWRDRPQL</sequence>
<dbReference type="InterPro" id="IPR037619">
    <property type="entry name" value="LIPB1/2_SAM_3rd"/>
</dbReference>
<dbReference type="CDD" id="cd09569">
    <property type="entry name" value="SAM_liprin-beta1_2_repeat3"/>
    <property type="match status" value="1"/>
</dbReference>
<dbReference type="Gene3D" id="1.10.150.50">
    <property type="entry name" value="Transcription Factor, Ets-1"/>
    <property type="match status" value="3"/>
</dbReference>
<dbReference type="GO" id="GO:0007528">
    <property type="term" value="P:neuromuscular junction development"/>
    <property type="evidence" value="ECO:0007669"/>
    <property type="project" value="TreeGrafter"/>
</dbReference>
<name>A0A7R8ZHT9_9CRUS</name>
<dbReference type="PROSITE" id="PS50105">
    <property type="entry name" value="SAM_DOMAIN"/>
    <property type="match status" value="3"/>
</dbReference>
<feature type="compositionally biased region" description="Basic and acidic residues" evidence="2">
    <location>
        <begin position="373"/>
        <end position="382"/>
    </location>
</feature>
<proteinExistence type="predicted"/>
<feature type="region of interest" description="Disordered" evidence="2">
    <location>
        <begin position="676"/>
        <end position="707"/>
    </location>
</feature>
<dbReference type="PANTHER" id="PTHR12587:SF14">
    <property type="entry name" value="AT31531P"/>
    <property type="match status" value="1"/>
</dbReference>
<dbReference type="OrthoDB" id="6516566at2759"/>
<keyword evidence="1" id="KW-0175">Coiled coil</keyword>
<dbReference type="PANTHER" id="PTHR12587">
    <property type="entry name" value="LAR INTERACTING PROTEIN LIP -RELATED PROTEIN"/>
    <property type="match status" value="1"/>
</dbReference>
<dbReference type="InterPro" id="IPR058914">
    <property type="entry name" value="LIPB1/2_CC"/>
</dbReference>
<feature type="compositionally biased region" description="Polar residues" evidence="2">
    <location>
        <begin position="1"/>
        <end position="10"/>
    </location>
</feature>
<organism evidence="3">
    <name type="scientific">Cyprideis torosa</name>
    <dbReference type="NCBI Taxonomy" id="163714"/>
    <lineage>
        <taxon>Eukaryota</taxon>
        <taxon>Metazoa</taxon>
        <taxon>Ecdysozoa</taxon>
        <taxon>Arthropoda</taxon>
        <taxon>Crustacea</taxon>
        <taxon>Oligostraca</taxon>
        <taxon>Ostracoda</taxon>
        <taxon>Podocopa</taxon>
        <taxon>Podocopida</taxon>
        <taxon>Cytherocopina</taxon>
        <taxon>Cytheroidea</taxon>
        <taxon>Cytherideidae</taxon>
        <taxon>Cyprideis</taxon>
    </lineage>
</organism>
<dbReference type="InterPro" id="IPR013761">
    <property type="entry name" value="SAM/pointed_sf"/>
</dbReference>
<dbReference type="InterPro" id="IPR029515">
    <property type="entry name" value="Liprin"/>
</dbReference>
<evidence type="ECO:0000256" key="2">
    <source>
        <dbReference type="SAM" id="MobiDB-lite"/>
    </source>
</evidence>
<dbReference type="SMART" id="SM00454">
    <property type="entry name" value="SAM"/>
    <property type="match status" value="3"/>
</dbReference>
<feature type="region of interest" description="Disordered" evidence="2">
    <location>
        <begin position="356"/>
        <end position="494"/>
    </location>
</feature>
<dbReference type="Pfam" id="PF26022">
    <property type="entry name" value="CC_Liprin_beta"/>
    <property type="match status" value="1"/>
</dbReference>
<dbReference type="Pfam" id="PF00536">
    <property type="entry name" value="SAM_1"/>
    <property type="match status" value="2"/>
</dbReference>
<dbReference type="AlphaFoldDB" id="A0A7R8ZHT9"/>